<dbReference type="EMBL" id="BART01036143">
    <property type="protein sequence ID" value="GAH07954.1"/>
    <property type="molecule type" value="Genomic_DNA"/>
</dbReference>
<feature type="non-terminal residue" evidence="2">
    <location>
        <position position="177"/>
    </location>
</feature>
<gene>
    <name evidence="2" type="ORF">S01H4_61081</name>
</gene>
<comment type="caution">
    <text evidence="2">The sequence shown here is derived from an EMBL/GenBank/DDBJ whole genome shotgun (WGS) entry which is preliminary data.</text>
</comment>
<dbReference type="InterPro" id="IPR011635">
    <property type="entry name" value="CARDB"/>
</dbReference>
<protein>
    <recommendedName>
        <fullName evidence="1">CARDB domain-containing protein</fullName>
    </recommendedName>
</protein>
<reference evidence="2" key="1">
    <citation type="journal article" date="2014" name="Front. Microbiol.">
        <title>High frequency of phylogenetically diverse reductive dehalogenase-homologous genes in deep subseafloor sedimentary metagenomes.</title>
        <authorList>
            <person name="Kawai M."/>
            <person name="Futagami T."/>
            <person name="Toyoda A."/>
            <person name="Takaki Y."/>
            <person name="Nishi S."/>
            <person name="Hori S."/>
            <person name="Arai W."/>
            <person name="Tsubouchi T."/>
            <person name="Morono Y."/>
            <person name="Uchiyama I."/>
            <person name="Ito T."/>
            <person name="Fujiyama A."/>
            <person name="Inagaki F."/>
            <person name="Takami H."/>
        </authorList>
    </citation>
    <scope>NUCLEOTIDE SEQUENCE</scope>
    <source>
        <strain evidence="2">Expedition CK06-06</strain>
    </source>
</reference>
<dbReference type="Gene3D" id="2.60.40.10">
    <property type="entry name" value="Immunoglobulins"/>
    <property type="match status" value="1"/>
</dbReference>
<evidence type="ECO:0000259" key="1">
    <source>
        <dbReference type="Pfam" id="PF07705"/>
    </source>
</evidence>
<dbReference type="AlphaFoldDB" id="X1DSN0"/>
<name>X1DSN0_9ZZZZ</name>
<organism evidence="2">
    <name type="scientific">marine sediment metagenome</name>
    <dbReference type="NCBI Taxonomy" id="412755"/>
    <lineage>
        <taxon>unclassified sequences</taxon>
        <taxon>metagenomes</taxon>
        <taxon>ecological metagenomes</taxon>
    </lineage>
</organism>
<feature type="domain" description="CARDB" evidence="1">
    <location>
        <begin position="7"/>
        <end position="79"/>
    </location>
</feature>
<dbReference type="InterPro" id="IPR013783">
    <property type="entry name" value="Ig-like_fold"/>
</dbReference>
<proteinExistence type="predicted"/>
<accession>X1DSN0</accession>
<dbReference type="Pfam" id="PF07705">
    <property type="entry name" value="CARDB"/>
    <property type="match status" value="1"/>
</dbReference>
<sequence length="177" mass="19269">APVSIDIPSTLPEDTTLNPHATLTNNGTNTVTFSVICTIDPGAYISTTVSNIAPGDSIQVTFPDEFTFESGYYTVTVYTNLDIDEIPTNDTLEKVIETHDPGVTEWGSDIPDVFTFTTPTITKNRTEIMFALPEATKVDLVVYDALGRLAKILVSERLSAGIHTISTKFDLPASVYF</sequence>
<feature type="non-terminal residue" evidence="2">
    <location>
        <position position="1"/>
    </location>
</feature>
<evidence type="ECO:0000313" key="2">
    <source>
        <dbReference type="EMBL" id="GAH07954.1"/>
    </source>
</evidence>